<accession>A0A8S4G9M1</accession>
<reference evidence="10" key="1">
    <citation type="submission" date="2020-11" db="EMBL/GenBank/DDBJ databases">
        <authorList>
            <person name="Whiteford S."/>
        </authorList>
    </citation>
    <scope>NUCLEOTIDE SEQUENCE</scope>
</reference>
<dbReference type="EMBL" id="CAJHNJ030000108">
    <property type="protein sequence ID" value="CAG9135612.1"/>
    <property type="molecule type" value="Genomic_DNA"/>
</dbReference>
<evidence type="ECO:0000256" key="3">
    <source>
        <dbReference type="ARBA" id="ARBA00022806"/>
    </source>
</evidence>
<dbReference type="GO" id="GO:0003724">
    <property type="term" value="F:RNA helicase activity"/>
    <property type="evidence" value="ECO:0007669"/>
    <property type="project" value="UniProtKB-EC"/>
</dbReference>
<evidence type="ECO:0000256" key="7">
    <source>
        <dbReference type="RuleBase" id="RU365068"/>
    </source>
</evidence>
<dbReference type="Pfam" id="PF00271">
    <property type="entry name" value="Helicase_C"/>
    <property type="match status" value="1"/>
</dbReference>
<evidence type="ECO:0000259" key="9">
    <source>
        <dbReference type="PROSITE" id="PS51194"/>
    </source>
</evidence>
<dbReference type="PROSITE" id="PS51194">
    <property type="entry name" value="HELICASE_CTER"/>
    <property type="match status" value="1"/>
</dbReference>
<keyword evidence="4 6" id="KW-0067">ATP-binding</keyword>
<name>A0A8S4G9M1_PLUXY</name>
<keyword evidence="2 6" id="KW-0378">Hydrolase</keyword>
<dbReference type="AlphaFoldDB" id="A0A8S4G9M1"/>
<dbReference type="SMART" id="SM00487">
    <property type="entry name" value="DEXDc"/>
    <property type="match status" value="1"/>
</dbReference>
<dbReference type="SMART" id="SM01178">
    <property type="entry name" value="DUF4217"/>
    <property type="match status" value="1"/>
</dbReference>
<comment type="domain">
    <text evidence="7">The Q motif is unique to and characteristic of the DEAD box family of RNA helicases and controls ATP binding and hydrolysis.</text>
</comment>
<evidence type="ECO:0000313" key="11">
    <source>
        <dbReference type="Proteomes" id="UP000653454"/>
    </source>
</evidence>
<dbReference type="InterPro" id="IPR025313">
    <property type="entry name" value="SPB4-like_CTE"/>
</dbReference>
<comment type="function">
    <text evidence="7">RNA helicase.</text>
</comment>
<keyword evidence="11" id="KW-1185">Reference proteome</keyword>
<evidence type="ECO:0000256" key="4">
    <source>
        <dbReference type="ARBA" id="ARBA00022840"/>
    </source>
</evidence>
<comment type="catalytic activity">
    <reaction evidence="7">
        <text>ATP + H2O = ADP + phosphate + H(+)</text>
        <dbReference type="Rhea" id="RHEA:13065"/>
        <dbReference type="ChEBI" id="CHEBI:15377"/>
        <dbReference type="ChEBI" id="CHEBI:15378"/>
        <dbReference type="ChEBI" id="CHEBI:30616"/>
        <dbReference type="ChEBI" id="CHEBI:43474"/>
        <dbReference type="ChEBI" id="CHEBI:456216"/>
        <dbReference type="EC" id="3.6.4.13"/>
    </reaction>
</comment>
<dbReference type="InterPro" id="IPR014001">
    <property type="entry name" value="Helicase_ATP-bd"/>
</dbReference>
<dbReference type="InterPro" id="IPR044742">
    <property type="entry name" value="DEAD/DEAH_RhlB"/>
</dbReference>
<dbReference type="CDD" id="cd00268">
    <property type="entry name" value="DEADc"/>
    <property type="match status" value="1"/>
</dbReference>
<evidence type="ECO:0000259" key="8">
    <source>
        <dbReference type="PROSITE" id="PS51192"/>
    </source>
</evidence>
<protein>
    <recommendedName>
        <fullName evidence="7">ATP-dependent RNA helicase</fullName>
        <ecNumber evidence="7">3.6.4.13</ecNumber>
    </recommendedName>
</protein>
<dbReference type="InterPro" id="IPR001650">
    <property type="entry name" value="Helicase_C-like"/>
</dbReference>
<keyword evidence="1 6" id="KW-0547">Nucleotide-binding</keyword>
<feature type="domain" description="Helicase ATP-binding" evidence="8">
    <location>
        <begin position="41"/>
        <end position="216"/>
    </location>
</feature>
<dbReference type="SMART" id="SM00490">
    <property type="entry name" value="HELICc"/>
    <property type="match status" value="1"/>
</dbReference>
<dbReference type="PANTHER" id="PTHR24031">
    <property type="entry name" value="RNA HELICASE"/>
    <property type="match status" value="1"/>
</dbReference>
<dbReference type="CDD" id="cd18787">
    <property type="entry name" value="SF2_C_DEAD"/>
    <property type="match status" value="1"/>
</dbReference>
<gene>
    <name evidence="10" type="ORF">PLXY2_LOCUS13843</name>
</gene>
<evidence type="ECO:0000256" key="1">
    <source>
        <dbReference type="ARBA" id="ARBA00022741"/>
    </source>
</evidence>
<comment type="caution">
    <text evidence="10">The sequence shown here is derived from an EMBL/GenBank/DDBJ whole genome shotgun (WGS) entry which is preliminary data.</text>
</comment>
<dbReference type="Gene3D" id="3.40.50.300">
    <property type="entry name" value="P-loop containing nucleotide triphosphate hydrolases"/>
    <property type="match status" value="2"/>
</dbReference>
<evidence type="ECO:0000313" key="10">
    <source>
        <dbReference type="EMBL" id="CAG9135612.1"/>
    </source>
</evidence>
<evidence type="ECO:0000256" key="2">
    <source>
        <dbReference type="ARBA" id="ARBA00022801"/>
    </source>
</evidence>
<dbReference type="GO" id="GO:0005524">
    <property type="term" value="F:ATP binding"/>
    <property type="evidence" value="ECO:0007669"/>
    <property type="project" value="UniProtKB-UniRule"/>
</dbReference>
<evidence type="ECO:0000256" key="5">
    <source>
        <dbReference type="ARBA" id="ARBA00022884"/>
    </source>
</evidence>
<dbReference type="SUPFAM" id="SSF52540">
    <property type="entry name" value="P-loop containing nucleoside triphosphate hydrolases"/>
    <property type="match status" value="1"/>
</dbReference>
<dbReference type="Pfam" id="PF13959">
    <property type="entry name" value="CTE_SPB4"/>
    <property type="match status" value="1"/>
</dbReference>
<organism evidence="10 11">
    <name type="scientific">Plutella xylostella</name>
    <name type="common">Diamondback moth</name>
    <name type="synonym">Plutella maculipennis</name>
    <dbReference type="NCBI Taxonomy" id="51655"/>
    <lineage>
        <taxon>Eukaryota</taxon>
        <taxon>Metazoa</taxon>
        <taxon>Ecdysozoa</taxon>
        <taxon>Arthropoda</taxon>
        <taxon>Hexapoda</taxon>
        <taxon>Insecta</taxon>
        <taxon>Pterygota</taxon>
        <taxon>Neoptera</taxon>
        <taxon>Endopterygota</taxon>
        <taxon>Lepidoptera</taxon>
        <taxon>Glossata</taxon>
        <taxon>Ditrysia</taxon>
        <taxon>Yponomeutoidea</taxon>
        <taxon>Plutellidae</taxon>
        <taxon>Plutella</taxon>
    </lineage>
</organism>
<dbReference type="Pfam" id="PF00270">
    <property type="entry name" value="DEAD"/>
    <property type="match status" value="1"/>
</dbReference>
<dbReference type="PROSITE" id="PS51192">
    <property type="entry name" value="HELICASE_ATP_BIND_1"/>
    <property type="match status" value="1"/>
</dbReference>
<dbReference type="InterPro" id="IPR000629">
    <property type="entry name" value="RNA-helicase_DEAD-box_CS"/>
</dbReference>
<comment type="similarity">
    <text evidence="6">Belongs to the DEAD box helicase family.</text>
</comment>
<dbReference type="InterPro" id="IPR011545">
    <property type="entry name" value="DEAD/DEAH_box_helicase_dom"/>
</dbReference>
<sequence>MEKNNENPKFSSLKDVVSENTLRALREWGFEHMTEVQAEVIPKALEGADVVATAKTGSGKTLAFLIPIVEAVCKHLHNEVQGTLCIIISPTRELAMQTFAVLQDLAAYHENITSALVIGGDSRQKQANILSRGAHIVVATPGRLFDHMQTKYFKYKQVSCLVLDEADKILQYGFEEDVNQIINRLPKNRQTMLFSATQSEKTQALTMTAMKDSVDFINTNQDNTEATVEGLKQGYVICKTEDRLWWLFKVLKKTRKQKVMIFFSSCKSVEFHHQFFGKHCNAPVLCIHGKMNQVDRTHTMTQFYEAQKGALFCTDVAARGLDIPAVDWIVQFDPPGDTSEYIHRVGRTARGLGAVGNAVLLLRPEEKEFLEHLKEAKVFLELYKMWDDFDNLQPMLQEAVEKDAEFHKLALEAYEGFIKAFEVRRLKTVFNIMTLDLVALAKSFGLKDKPEVDIRVGFKKKHRPRKRAVAMLEESSSKSIKL</sequence>
<dbReference type="Proteomes" id="UP000653454">
    <property type="component" value="Unassembled WGS sequence"/>
</dbReference>
<dbReference type="GO" id="GO:0003723">
    <property type="term" value="F:RNA binding"/>
    <property type="evidence" value="ECO:0007669"/>
    <property type="project" value="UniProtKB-UniRule"/>
</dbReference>
<feature type="domain" description="Helicase C-terminal" evidence="9">
    <location>
        <begin position="230"/>
        <end position="400"/>
    </location>
</feature>
<dbReference type="InterPro" id="IPR027417">
    <property type="entry name" value="P-loop_NTPase"/>
</dbReference>
<keyword evidence="3 6" id="KW-0347">Helicase</keyword>
<proteinExistence type="inferred from homology"/>
<dbReference type="PROSITE" id="PS00039">
    <property type="entry name" value="DEAD_ATP_HELICASE"/>
    <property type="match status" value="1"/>
</dbReference>
<dbReference type="GO" id="GO:0016787">
    <property type="term" value="F:hydrolase activity"/>
    <property type="evidence" value="ECO:0007669"/>
    <property type="project" value="UniProtKB-KW"/>
</dbReference>
<evidence type="ECO:0000256" key="6">
    <source>
        <dbReference type="RuleBase" id="RU000492"/>
    </source>
</evidence>
<keyword evidence="5 7" id="KW-0694">RNA-binding</keyword>
<dbReference type="EC" id="3.6.4.13" evidence="7"/>